<dbReference type="Proteomes" id="UP000267606">
    <property type="component" value="Unassembled WGS sequence"/>
</dbReference>
<evidence type="ECO:0000256" key="1">
    <source>
        <dbReference type="SAM" id="MobiDB-lite"/>
    </source>
</evidence>
<dbReference type="AlphaFoldDB" id="A0A183HKE3"/>
<feature type="compositionally biased region" description="Polar residues" evidence="1">
    <location>
        <begin position="7"/>
        <end position="33"/>
    </location>
</feature>
<accession>A0A183HKE3</accession>
<proteinExistence type="predicted"/>
<keyword evidence="3" id="KW-1185">Reference proteome</keyword>
<protein>
    <submittedName>
        <fullName evidence="2 4">Uncharacterized protein</fullName>
    </submittedName>
</protein>
<organism evidence="4">
    <name type="scientific">Onchocerca flexuosa</name>
    <dbReference type="NCBI Taxonomy" id="387005"/>
    <lineage>
        <taxon>Eukaryota</taxon>
        <taxon>Metazoa</taxon>
        <taxon>Ecdysozoa</taxon>
        <taxon>Nematoda</taxon>
        <taxon>Chromadorea</taxon>
        <taxon>Rhabditida</taxon>
        <taxon>Spirurina</taxon>
        <taxon>Spiruromorpha</taxon>
        <taxon>Filarioidea</taxon>
        <taxon>Onchocercidae</taxon>
        <taxon>Onchocerca</taxon>
    </lineage>
</organism>
<feature type="region of interest" description="Disordered" evidence="1">
    <location>
        <begin position="1"/>
        <end position="51"/>
    </location>
</feature>
<sequence>MPRMRHQQASDTIFMTASSRSNHARSFSRSPSQVYPAPGPIPLDNNDDYQQNNDKQKRLVKLFIQSNYFFLNFV</sequence>
<reference evidence="4" key="1">
    <citation type="submission" date="2016-06" db="UniProtKB">
        <authorList>
            <consortium name="WormBaseParasite"/>
        </authorList>
    </citation>
    <scope>IDENTIFICATION</scope>
</reference>
<gene>
    <name evidence="2" type="ORF">OFLC_LOCUS7951</name>
</gene>
<evidence type="ECO:0000313" key="4">
    <source>
        <dbReference type="WBParaSite" id="OFLC_0000795401-mRNA-1"/>
    </source>
</evidence>
<dbReference type="EMBL" id="UZAJ01008654">
    <property type="protein sequence ID" value="VDO53332.1"/>
    <property type="molecule type" value="Genomic_DNA"/>
</dbReference>
<dbReference type="WBParaSite" id="OFLC_0000795401-mRNA-1">
    <property type="protein sequence ID" value="OFLC_0000795401-mRNA-1"/>
    <property type="gene ID" value="OFLC_0000795401"/>
</dbReference>
<evidence type="ECO:0000313" key="2">
    <source>
        <dbReference type="EMBL" id="VDO53332.1"/>
    </source>
</evidence>
<name>A0A183HKE3_9BILA</name>
<reference evidence="2 3" key="2">
    <citation type="submission" date="2018-11" db="EMBL/GenBank/DDBJ databases">
        <authorList>
            <consortium name="Pathogen Informatics"/>
        </authorList>
    </citation>
    <scope>NUCLEOTIDE SEQUENCE [LARGE SCALE GENOMIC DNA]</scope>
</reference>
<evidence type="ECO:0000313" key="3">
    <source>
        <dbReference type="Proteomes" id="UP000267606"/>
    </source>
</evidence>